<evidence type="ECO:0000313" key="3">
    <source>
        <dbReference type="Proteomes" id="UP000504636"/>
    </source>
</evidence>
<accession>A0A6A6Z1G9</accession>
<proteinExistence type="predicted"/>
<dbReference type="Proteomes" id="UP000504636">
    <property type="component" value="Unplaced"/>
</dbReference>
<reference evidence="4" key="2">
    <citation type="submission" date="2020-04" db="EMBL/GenBank/DDBJ databases">
        <authorList>
            <consortium name="NCBI Genome Project"/>
        </authorList>
    </citation>
    <scope>NUCLEOTIDE SEQUENCE</scope>
    <source>
        <strain evidence="4">CBS 304.34</strain>
    </source>
</reference>
<feature type="chain" id="PRO_5044629506" evidence="1">
    <location>
        <begin position="19"/>
        <end position="207"/>
    </location>
</feature>
<sequence>MKLSTILIPTIFACGTLAEDFFRFAQGGMFDKRVSCGRGATCREACGGGATECGSSGNYCYDPTLGETCCGDSGYYCAAGKYCAPIDGYCCFDGETPEQCAVRQTLTFPAVSVTVFSSVEAPSAVSTSVPVAESSSIESSSIESSSVFVPLTSAPSLAPTTFTGNASFSTATLATTSPAQFTGAAVKKDSAIGAFIMGALGLLAAAV</sequence>
<evidence type="ECO:0000313" key="2">
    <source>
        <dbReference type="EMBL" id="KAF2815006.1"/>
    </source>
</evidence>
<protein>
    <submittedName>
        <fullName evidence="2 4">Uncharacterized protein</fullName>
    </submittedName>
</protein>
<reference evidence="4" key="3">
    <citation type="submission" date="2025-04" db="UniProtKB">
        <authorList>
            <consortium name="RefSeq"/>
        </authorList>
    </citation>
    <scope>IDENTIFICATION</scope>
    <source>
        <strain evidence="4">CBS 304.34</strain>
    </source>
</reference>
<reference evidence="2 4" key="1">
    <citation type="journal article" date="2020" name="Stud. Mycol.">
        <title>101 Dothideomycetes genomes: a test case for predicting lifestyles and emergence of pathogens.</title>
        <authorList>
            <person name="Haridas S."/>
            <person name="Albert R."/>
            <person name="Binder M."/>
            <person name="Bloem J."/>
            <person name="Labutti K."/>
            <person name="Salamov A."/>
            <person name="Andreopoulos B."/>
            <person name="Baker S."/>
            <person name="Barry K."/>
            <person name="Bills G."/>
            <person name="Bluhm B."/>
            <person name="Cannon C."/>
            <person name="Castanera R."/>
            <person name="Culley D."/>
            <person name="Daum C."/>
            <person name="Ezra D."/>
            <person name="Gonzalez J."/>
            <person name="Henrissat B."/>
            <person name="Kuo A."/>
            <person name="Liang C."/>
            <person name="Lipzen A."/>
            <person name="Lutzoni F."/>
            <person name="Magnuson J."/>
            <person name="Mondo S."/>
            <person name="Nolan M."/>
            <person name="Ohm R."/>
            <person name="Pangilinan J."/>
            <person name="Park H.-J."/>
            <person name="Ramirez L."/>
            <person name="Alfaro M."/>
            <person name="Sun H."/>
            <person name="Tritt A."/>
            <person name="Yoshinaga Y."/>
            <person name="Zwiers L.-H."/>
            <person name="Turgeon B."/>
            <person name="Goodwin S."/>
            <person name="Spatafora J."/>
            <person name="Crous P."/>
            <person name="Grigoriev I."/>
        </authorList>
    </citation>
    <scope>NUCLEOTIDE SEQUENCE</scope>
    <source>
        <strain evidence="2 4">CBS 304.34</strain>
    </source>
</reference>
<dbReference type="EMBL" id="MU003694">
    <property type="protein sequence ID" value="KAF2815006.1"/>
    <property type="molecule type" value="Genomic_DNA"/>
</dbReference>
<dbReference type="GeneID" id="54465896"/>
<dbReference type="OrthoDB" id="5409186at2759"/>
<organism evidence="2">
    <name type="scientific">Mytilinidion resinicola</name>
    <dbReference type="NCBI Taxonomy" id="574789"/>
    <lineage>
        <taxon>Eukaryota</taxon>
        <taxon>Fungi</taxon>
        <taxon>Dikarya</taxon>
        <taxon>Ascomycota</taxon>
        <taxon>Pezizomycotina</taxon>
        <taxon>Dothideomycetes</taxon>
        <taxon>Pleosporomycetidae</taxon>
        <taxon>Mytilinidiales</taxon>
        <taxon>Mytilinidiaceae</taxon>
        <taxon>Mytilinidion</taxon>
    </lineage>
</organism>
<dbReference type="RefSeq" id="XP_033581970.1">
    <property type="nucleotide sequence ID" value="XM_033725003.1"/>
</dbReference>
<name>A0A6A6Z1G9_9PEZI</name>
<evidence type="ECO:0000256" key="1">
    <source>
        <dbReference type="SAM" id="SignalP"/>
    </source>
</evidence>
<evidence type="ECO:0000313" key="4">
    <source>
        <dbReference type="RefSeq" id="XP_033581970.1"/>
    </source>
</evidence>
<feature type="signal peptide" evidence="1">
    <location>
        <begin position="1"/>
        <end position="18"/>
    </location>
</feature>
<keyword evidence="3" id="KW-1185">Reference proteome</keyword>
<dbReference type="AlphaFoldDB" id="A0A6A6Z1G9"/>
<keyword evidence="1" id="KW-0732">Signal</keyword>
<gene>
    <name evidence="2 4" type="ORF">BDZ99DRAFT_515767</name>
</gene>